<evidence type="ECO:0000256" key="1">
    <source>
        <dbReference type="ARBA" id="ARBA00022723"/>
    </source>
</evidence>
<dbReference type="STRING" id="3914.A0A0L9UPM6"/>
<keyword evidence="1" id="KW-0479">Metal-binding</keyword>
<dbReference type="Gramene" id="KOM44469">
    <property type="protein sequence ID" value="KOM44469"/>
    <property type="gene ID" value="LR48_Vigan05g207400"/>
</dbReference>
<gene>
    <name evidence="4" type="ORF">LR48_Vigan05g207400</name>
</gene>
<dbReference type="GO" id="GO:0005524">
    <property type="term" value="F:ATP binding"/>
    <property type="evidence" value="ECO:0007669"/>
    <property type="project" value="InterPro"/>
</dbReference>
<dbReference type="Pfam" id="PF13541">
    <property type="entry name" value="ChlI"/>
    <property type="match status" value="1"/>
</dbReference>
<dbReference type="GO" id="GO:0003677">
    <property type="term" value="F:DNA binding"/>
    <property type="evidence" value="ECO:0007669"/>
    <property type="project" value="InterPro"/>
</dbReference>
<dbReference type="GO" id="GO:0046872">
    <property type="term" value="F:metal ion binding"/>
    <property type="evidence" value="ECO:0007669"/>
    <property type="project" value="UniProtKB-KW"/>
</dbReference>
<dbReference type="InterPro" id="IPR027417">
    <property type="entry name" value="P-loop_NTPase"/>
</dbReference>
<dbReference type="InterPro" id="IPR014721">
    <property type="entry name" value="Ribsml_uS5_D2-typ_fold_subgr"/>
</dbReference>
<dbReference type="FunFam" id="3.30.230.10:FF:000053">
    <property type="entry name" value="DNA repair protein radA isogeny"/>
    <property type="match status" value="1"/>
</dbReference>
<dbReference type="Proteomes" id="UP000053144">
    <property type="component" value="Chromosome 5"/>
</dbReference>
<dbReference type="InterPro" id="IPR020588">
    <property type="entry name" value="RecA_ATP-bd"/>
</dbReference>
<reference evidence="5" key="1">
    <citation type="journal article" date="2015" name="Proc. Natl. Acad. Sci. U.S.A.">
        <title>Genome sequencing of adzuki bean (Vigna angularis) provides insight into high starch and low fat accumulation and domestication.</title>
        <authorList>
            <person name="Yang K."/>
            <person name="Tian Z."/>
            <person name="Chen C."/>
            <person name="Luo L."/>
            <person name="Zhao B."/>
            <person name="Wang Z."/>
            <person name="Yu L."/>
            <person name="Li Y."/>
            <person name="Sun Y."/>
            <person name="Li W."/>
            <person name="Chen Y."/>
            <person name="Li Y."/>
            <person name="Zhang Y."/>
            <person name="Ai D."/>
            <person name="Zhao J."/>
            <person name="Shang C."/>
            <person name="Ma Y."/>
            <person name="Wu B."/>
            <person name="Wang M."/>
            <person name="Gao L."/>
            <person name="Sun D."/>
            <person name="Zhang P."/>
            <person name="Guo F."/>
            <person name="Wang W."/>
            <person name="Li Y."/>
            <person name="Wang J."/>
            <person name="Varshney R.K."/>
            <person name="Wang J."/>
            <person name="Ling H.Q."/>
            <person name="Wan P."/>
        </authorList>
    </citation>
    <scope>NUCLEOTIDE SEQUENCE</scope>
    <source>
        <strain evidence="5">cv. Jingnong 6</strain>
    </source>
</reference>
<sequence>MTRLLKTILIAHKLHLHYPKCIFRPLLSHYSATADSSEADLTHKPTNETTTTGWSRYGNIYAHPVVQQSDRSDGDENPSGLRGNDAAVMKKKEKVKALWVCSDCGHTTGRWWGTCPECDVTGTMQEFHVSKLTGESRGGLAITDDAVGSWLPRRPEGLRLVKLEDMQRGFNHDKWRIPLSGSLGNEISTVLGGGLVPGSLTLVGGDPGIGKSTLLLQISAMIANKCSDDETPPVVYVSGEESLEQICARADRLGIKSNIYLYSSTDIEDILRKTHGLSPCALVVDSIQTVYLNTVIGSAGGIKQVLNIPNLTTFRRLYIFVGCFNYVRRSAFRYMREKGIGGKKKTEQWKEEDQAEREKEGKGQTGRGKEEDQSRLKSTTILITVIRAVKECTAALMRFAKTTNISVILIGHVTKSGEIAGPRVLEHIVDVVLYMEGEKQSAYRMLRAVKNRFGSTDELAVLEMSQSGLQVVSNASEMFLTHQHSDSNVLAGLAIAVIMGGKRTFIVEIQALCLTRSPVSSSQSYGIHQTKANIIKCVLIKQAGLHLQDNAVFLNVVGGFRVTEAAGDLAIAAAICSSFLEFPIPERTAFIGEIGLGGELRMVPKIDKRVNTVAKLGYRMCVVPKEAEKLLETEGLEEIKVVGCKDLKEVINTVFSRVIVN</sequence>
<feature type="domain" description="RecA family profile 1" evidence="3">
    <location>
        <begin position="173"/>
        <end position="413"/>
    </location>
</feature>
<dbReference type="SMART" id="SM00382">
    <property type="entry name" value="AAA"/>
    <property type="match status" value="1"/>
</dbReference>
<dbReference type="SUPFAM" id="SSF52540">
    <property type="entry name" value="P-loop containing nucleoside triphosphate hydrolases"/>
    <property type="match status" value="2"/>
</dbReference>
<dbReference type="GO" id="GO:0000725">
    <property type="term" value="P:recombinational repair"/>
    <property type="evidence" value="ECO:0007669"/>
    <property type="project" value="TreeGrafter"/>
</dbReference>
<dbReference type="EMBL" id="CM003375">
    <property type="protein sequence ID" value="KOM44469.1"/>
    <property type="molecule type" value="Genomic_DNA"/>
</dbReference>
<organism evidence="4 5">
    <name type="scientific">Phaseolus angularis</name>
    <name type="common">Azuki bean</name>
    <name type="synonym">Vigna angularis</name>
    <dbReference type="NCBI Taxonomy" id="3914"/>
    <lineage>
        <taxon>Eukaryota</taxon>
        <taxon>Viridiplantae</taxon>
        <taxon>Streptophyta</taxon>
        <taxon>Embryophyta</taxon>
        <taxon>Tracheophyta</taxon>
        <taxon>Spermatophyta</taxon>
        <taxon>Magnoliopsida</taxon>
        <taxon>eudicotyledons</taxon>
        <taxon>Gunneridae</taxon>
        <taxon>Pentapetalae</taxon>
        <taxon>rosids</taxon>
        <taxon>fabids</taxon>
        <taxon>Fabales</taxon>
        <taxon>Fabaceae</taxon>
        <taxon>Papilionoideae</taxon>
        <taxon>50 kb inversion clade</taxon>
        <taxon>NPAAA clade</taxon>
        <taxon>indigoferoid/millettioid clade</taxon>
        <taxon>Phaseoleae</taxon>
        <taxon>Vigna</taxon>
    </lineage>
</organism>
<dbReference type="Gene3D" id="3.40.50.300">
    <property type="entry name" value="P-loop containing nucleotide triphosphate hydrolases"/>
    <property type="match status" value="2"/>
</dbReference>
<evidence type="ECO:0000313" key="4">
    <source>
        <dbReference type="EMBL" id="KOM44469.1"/>
    </source>
</evidence>
<dbReference type="OMA" id="ANMIKCV"/>
<dbReference type="InterPro" id="IPR041166">
    <property type="entry name" value="Rubredoxin_2"/>
</dbReference>
<name>A0A0L9UPM6_PHAAN</name>
<dbReference type="SUPFAM" id="SSF54211">
    <property type="entry name" value="Ribosomal protein S5 domain 2-like"/>
    <property type="match status" value="1"/>
</dbReference>
<dbReference type="AlphaFoldDB" id="A0A0L9UPM6"/>
<evidence type="ECO:0000313" key="5">
    <source>
        <dbReference type="Proteomes" id="UP000053144"/>
    </source>
</evidence>
<dbReference type="InterPro" id="IPR020568">
    <property type="entry name" value="Ribosomal_Su5_D2-typ_SF"/>
</dbReference>
<dbReference type="PROSITE" id="PS50162">
    <property type="entry name" value="RECA_2"/>
    <property type="match status" value="1"/>
</dbReference>
<feature type="region of interest" description="Disordered" evidence="2">
    <location>
        <begin position="65"/>
        <end position="86"/>
    </location>
</feature>
<dbReference type="InterPro" id="IPR003593">
    <property type="entry name" value="AAA+_ATPase"/>
</dbReference>
<feature type="region of interest" description="Disordered" evidence="2">
    <location>
        <begin position="343"/>
        <end position="373"/>
    </location>
</feature>
<accession>A0A0L9UPM6</accession>
<proteinExistence type="predicted"/>
<dbReference type="GO" id="GO:0140664">
    <property type="term" value="F:ATP-dependent DNA damage sensor activity"/>
    <property type="evidence" value="ECO:0007669"/>
    <property type="project" value="InterPro"/>
</dbReference>
<dbReference type="Pfam" id="PF13481">
    <property type="entry name" value="AAA_25"/>
    <property type="match status" value="1"/>
</dbReference>
<evidence type="ECO:0000259" key="3">
    <source>
        <dbReference type="PROSITE" id="PS50162"/>
    </source>
</evidence>
<dbReference type="Gene3D" id="3.30.230.10">
    <property type="match status" value="1"/>
</dbReference>
<protein>
    <recommendedName>
        <fullName evidence="3">RecA family profile 1 domain-containing protein</fullName>
    </recommendedName>
</protein>
<dbReference type="PANTHER" id="PTHR32472:SF19">
    <property type="entry name" value="DNA REPAIR-LIKE PROTEINRADA"/>
    <property type="match status" value="1"/>
</dbReference>
<dbReference type="Pfam" id="PF18073">
    <property type="entry name" value="Zn_ribbon_LapB"/>
    <property type="match status" value="1"/>
</dbReference>
<dbReference type="PRINTS" id="PR01874">
    <property type="entry name" value="DNAREPAIRADA"/>
</dbReference>
<dbReference type="PANTHER" id="PTHR32472">
    <property type="entry name" value="DNA REPAIR PROTEIN RADA"/>
    <property type="match status" value="1"/>
</dbReference>
<evidence type="ECO:0000256" key="2">
    <source>
        <dbReference type="SAM" id="MobiDB-lite"/>
    </source>
</evidence>